<evidence type="ECO:0000313" key="2">
    <source>
        <dbReference type="Proteomes" id="UP001147695"/>
    </source>
</evidence>
<evidence type="ECO:0000313" key="1">
    <source>
        <dbReference type="EMBL" id="KAJ5352006.1"/>
    </source>
</evidence>
<dbReference type="Proteomes" id="UP001147695">
    <property type="component" value="Unassembled WGS sequence"/>
</dbReference>
<evidence type="ECO:0008006" key="3">
    <source>
        <dbReference type="Google" id="ProtNLM"/>
    </source>
</evidence>
<proteinExistence type="predicted"/>
<dbReference type="EMBL" id="JAPZBQ010000001">
    <property type="protein sequence ID" value="KAJ5352006.1"/>
    <property type="molecule type" value="Genomic_DNA"/>
</dbReference>
<accession>A0A9W9R1K0</accession>
<name>A0A9W9R1K0_PENBR</name>
<comment type="caution">
    <text evidence="1">The sequence shown here is derived from an EMBL/GenBank/DDBJ whole genome shotgun (WGS) entry which is preliminary data.</text>
</comment>
<dbReference type="PANTHER" id="PTHR38886">
    <property type="entry name" value="SESA DOMAIN-CONTAINING PROTEIN"/>
    <property type="match status" value="1"/>
</dbReference>
<reference evidence="1" key="1">
    <citation type="submission" date="2022-12" db="EMBL/GenBank/DDBJ databases">
        <authorList>
            <person name="Petersen C."/>
        </authorList>
    </citation>
    <scope>NUCLEOTIDE SEQUENCE</scope>
    <source>
        <strain evidence="1">IBT 35673</strain>
    </source>
</reference>
<dbReference type="AlphaFoldDB" id="A0A9W9R1K0"/>
<dbReference type="PANTHER" id="PTHR38886:SF1">
    <property type="entry name" value="NACHT-NTPASE AND P-LOOP NTPASES N-TERMINAL DOMAIN-CONTAINING PROTEIN"/>
    <property type="match status" value="1"/>
</dbReference>
<protein>
    <recommendedName>
        <fullName evidence="3">Fungal N-terminal domain-containing protein</fullName>
    </recommendedName>
</protein>
<sequence>MASVSVGDIVLCTQIVCRLLAAATTGRKDATRDIRELDSVLLSLNLSLAQLCKAAAVISSRNNSLDPDAAHIQQDLGLMVGSCRQTLEDLERTTLKYRDILRLSTPSRDAGSFHTSPQFWFKLQWRRVMWDFKGESLTRYRKKLKTHIEAINLMLNTCIWTTTHRIEIASRLQDQRLEELLHQTHRLNHRVSTLTYDTRPHAVGAFHAVLENRSSYPPFPATSR</sequence>
<organism evidence="1 2">
    <name type="scientific">Penicillium brevicompactum</name>
    <dbReference type="NCBI Taxonomy" id="5074"/>
    <lineage>
        <taxon>Eukaryota</taxon>
        <taxon>Fungi</taxon>
        <taxon>Dikarya</taxon>
        <taxon>Ascomycota</taxon>
        <taxon>Pezizomycotina</taxon>
        <taxon>Eurotiomycetes</taxon>
        <taxon>Eurotiomycetidae</taxon>
        <taxon>Eurotiales</taxon>
        <taxon>Aspergillaceae</taxon>
        <taxon>Penicillium</taxon>
    </lineage>
</organism>
<reference evidence="1" key="2">
    <citation type="journal article" date="2023" name="IMA Fungus">
        <title>Comparative genomic study of the Penicillium genus elucidates a diverse pangenome and 15 lateral gene transfer events.</title>
        <authorList>
            <person name="Petersen C."/>
            <person name="Sorensen T."/>
            <person name="Nielsen M.R."/>
            <person name="Sondergaard T.E."/>
            <person name="Sorensen J.L."/>
            <person name="Fitzpatrick D.A."/>
            <person name="Frisvad J.C."/>
            <person name="Nielsen K.L."/>
        </authorList>
    </citation>
    <scope>NUCLEOTIDE SEQUENCE</scope>
    <source>
        <strain evidence="1">IBT 35673</strain>
    </source>
</reference>
<gene>
    <name evidence="1" type="ORF">N7452_000980</name>
</gene>